<dbReference type="Gramene" id="LPERR04G17830.1">
    <property type="protein sequence ID" value="LPERR04G17830.1"/>
    <property type="gene ID" value="LPERR04G17830"/>
</dbReference>
<evidence type="ECO:0000313" key="2">
    <source>
        <dbReference type="Proteomes" id="UP000032180"/>
    </source>
</evidence>
<dbReference type="PANTHER" id="PTHR17985:SF22">
    <property type="entry name" value="OS04G0564500 PROTEIN"/>
    <property type="match status" value="1"/>
</dbReference>
<name>A0A0D9W896_9ORYZ</name>
<dbReference type="AlphaFoldDB" id="A0A0D9W896"/>
<sequence length="287" mass="32162">MCIAAWAWQSQPAHHLILLFNRDEDHSRPTRPAGWWAGDEADGKEILGGRDELGGGTWLGCTRDGKLAFLTNVREPSLRVGAKSRGELPTRFLQGNQCPLEYAKEIAKEADQYNGFNLVLADVHSGHMAYISNRPEGDPVVQKVLPGFHVLSNAAIDCPWPKALRLEQNFNRFVATHDGTELSLQQMVEELMMDTVKADRSAVPDTGVDPDWEYQLSSIFIDTKKGQARYGTRSMAALAFKFNGEVIFFERYLEGNLWKENLMQFELEMAQCEALIGISNISTKLAD</sequence>
<dbReference type="HOGENOM" id="CLU_047037_1_1_1"/>
<evidence type="ECO:0000313" key="1">
    <source>
        <dbReference type="EnsemblPlants" id="LPERR04G17830.1"/>
    </source>
</evidence>
<reference evidence="1 2" key="1">
    <citation type="submission" date="2012-08" db="EMBL/GenBank/DDBJ databases">
        <title>Oryza genome evolution.</title>
        <authorList>
            <person name="Wing R.A."/>
        </authorList>
    </citation>
    <scope>NUCLEOTIDE SEQUENCE</scope>
</reference>
<proteinExistence type="predicted"/>
<organism evidence="1 2">
    <name type="scientific">Leersia perrieri</name>
    <dbReference type="NCBI Taxonomy" id="77586"/>
    <lineage>
        <taxon>Eukaryota</taxon>
        <taxon>Viridiplantae</taxon>
        <taxon>Streptophyta</taxon>
        <taxon>Embryophyta</taxon>
        <taxon>Tracheophyta</taxon>
        <taxon>Spermatophyta</taxon>
        <taxon>Magnoliopsida</taxon>
        <taxon>Liliopsida</taxon>
        <taxon>Poales</taxon>
        <taxon>Poaceae</taxon>
        <taxon>BOP clade</taxon>
        <taxon>Oryzoideae</taxon>
        <taxon>Oryzeae</taxon>
        <taxon>Oryzinae</taxon>
        <taxon>Leersia</taxon>
    </lineage>
</organism>
<keyword evidence="2" id="KW-1185">Reference proteome</keyword>
<protein>
    <submittedName>
        <fullName evidence="1">Uncharacterized protein</fullName>
    </submittedName>
</protein>
<accession>A0A0D9W896</accession>
<reference evidence="1" key="3">
    <citation type="submission" date="2015-04" db="UniProtKB">
        <authorList>
            <consortium name="EnsemblPlants"/>
        </authorList>
    </citation>
    <scope>IDENTIFICATION</scope>
</reference>
<dbReference type="PANTHER" id="PTHR17985">
    <property type="entry name" value="SER/THR-RICH PROTEIN T10 IN DGCR REGION"/>
    <property type="match status" value="1"/>
</dbReference>
<dbReference type="InterPro" id="IPR008551">
    <property type="entry name" value="TANGO2"/>
</dbReference>
<dbReference type="EnsemblPlants" id="LPERR04G17830.1">
    <property type="protein sequence ID" value="LPERR04G17830.1"/>
    <property type="gene ID" value="LPERR04G17830"/>
</dbReference>
<dbReference type="Pfam" id="PF05742">
    <property type="entry name" value="TANGO2"/>
    <property type="match status" value="1"/>
</dbReference>
<reference evidence="2" key="2">
    <citation type="submission" date="2013-12" db="EMBL/GenBank/DDBJ databases">
        <authorList>
            <person name="Yu Y."/>
            <person name="Lee S."/>
            <person name="de Baynast K."/>
            <person name="Wissotski M."/>
            <person name="Liu L."/>
            <person name="Talag J."/>
            <person name="Goicoechea J."/>
            <person name="Angelova A."/>
            <person name="Jetty R."/>
            <person name="Kudrna D."/>
            <person name="Golser W."/>
            <person name="Rivera L."/>
            <person name="Zhang J."/>
            <person name="Wing R."/>
        </authorList>
    </citation>
    <scope>NUCLEOTIDE SEQUENCE</scope>
</reference>
<dbReference type="Proteomes" id="UP000032180">
    <property type="component" value="Chromosome 4"/>
</dbReference>
<dbReference type="eggNOG" id="KOG2342">
    <property type="taxonomic scope" value="Eukaryota"/>
</dbReference>